<dbReference type="PANTHER" id="PTHR42985">
    <property type="entry name" value="SODIUM-COUPLED MONOCARBOXYLATE TRANSPORTER"/>
    <property type="match status" value="1"/>
</dbReference>
<evidence type="ECO:0000256" key="6">
    <source>
        <dbReference type="ARBA" id="ARBA00022989"/>
    </source>
</evidence>
<evidence type="ECO:0000256" key="11">
    <source>
        <dbReference type="RuleBase" id="RU362091"/>
    </source>
</evidence>
<feature type="transmembrane region" description="Helical" evidence="12">
    <location>
        <begin position="442"/>
        <end position="464"/>
    </location>
</feature>
<evidence type="ECO:0000313" key="13">
    <source>
        <dbReference type="EMBL" id="PIK57545.1"/>
    </source>
</evidence>
<dbReference type="Pfam" id="PF00474">
    <property type="entry name" value="SSF"/>
    <property type="match status" value="2"/>
</dbReference>
<proteinExistence type="inferred from homology"/>
<dbReference type="GO" id="GO:0006814">
    <property type="term" value="P:sodium ion transport"/>
    <property type="evidence" value="ECO:0007669"/>
    <property type="project" value="UniProtKB-KW"/>
</dbReference>
<feature type="transmembrane region" description="Helical" evidence="12">
    <location>
        <begin position="360"/>
        <end position="389"/>
    </location>
</feature>
<feature type="transmembrane region" description="Helical" evidence="12">
    <location>
        <begin position="511"/>
        <end position="531"/>
    </location>
</feature>
<evidence type="ECO:0000256" key="3">
    <source>
        <dbReference type="ARBA" id="ARBA00022448"/>
    </source>
</evidence>
<dbReference type="AlphaFoldDB" id="A0A2G8LBF3"/>
<feature type="transmembrane region" description="Helical" evidence="12">
    <location>
        <begin position="417"/>
        <end position="436"/>
    </location>
</feature>
<dbReference type="GO" id="GO:0005886">
    <property type="term" value="C:plasma membrane"/>
    <property type="evidence" value="ECO:0007669"/>
    <property type="project" value="UniProtKB-SubCell"/>
</dbReference>
<keyword evidence="3" id="KW-0813">Transport</keyword>
<name>A0A2G8LBF3_STIJA</name>
<evidence type="ECO:0000256" key="8">
    <source>
        <dbReference type="ARBA" id="ARBA00023065"/>
    </source>
</evidence>
<feature type="transmembrane region" description="Helical" evidence="12">
    <location>
        <begin position="155"/>
        <end position="174"/>
    </location>
</feature>
<keyword evidence="6 12" id="KW-1133">Transmembrane helix</keyword>
<feature type="transmembrane region" description="Helical" evidence="12">
    <location>
        <begin position="125"/>
        <end position="143"/>
    </location>
</feature>
<sequence>MIHTLYSIGFLLADRSVLSLPVAMTLLVSFVSPITLLGTPSEIYNYGGQFMIFVFSALLLYPAMTIIFVPVFYGLKITTAYEYLHKRFGLSLRLLGAFVFTIQTLIYMSIVTYTPALAIEAVTQFAMWKIILMTGLVCTVYTAMGGLKAVIYTDVIMFVVIVISMLLVIIMGTIRAGGIGYVLEVNSRDDRLNIFSIPVGLLYKYLTTLLCGISEIKCFGNLRRLADTVIRMSSLRPHRSNDDVQRADWWRLKQFKYLGCEPNSCSKILSCQGSEICQISVWLNMPFSAILVLVCCFEGLIMYAFYYGDYMESFVTSEPGVTGMMTELQMRSPPNLTSKDQILVYFVSEQFGNIPGYQGLFIACIMAGALSTISSGLNALVSVILVDIVRPFRQWLARRSGTEVKTTDRQDTILSKVLSVVLGIFSLLLAFIAPYLGTLLQLTNSVFGAAGGPLVGVFLLGMLWKRANEKGTLIGAICGFIIGLWTSMGSIATKNIDSDERLGLYNLSFMWYSGFTLLITVSVSVVMSEIFRLIFKSDREKVVNPLLLVPWLREKVSNYANIPQGEIIKYDPKDDGEVEVVEEKKA</sequence>
<keyword evidence="7" id="KW-0915">Sodium</keyword>
<evidence type="ECO:0000256" key="9">
    <source>
        <dbReference type="ARBA" id="ARBA00023136"/>
    </source>
</evidence>
<dbReference type="NCBIfam" id="TIGR00813">
    <property type="entry name" value="sss"/>
    <property type="match status" value="1"/>
</dbReference>
<evidence type="ECO:0000256" key="1">
    <source>
        <dbReference type="ARBA" id="ARBA00004651"/>
    </source>
</evidence>
<evidence type="ECO:0000256" key="2">
    <source>
        <dbReference type="ARBA" id="ARBA00006434"/>
    </source>
</evidence>
<evidence type="ECO:0000313" key="14">
    <source>
        <dbReference type="Proteomes" id="UP000230750"/>
    </source>
</evidence>
<dbReference type="PROSITE" id="PS50283">
    <property type="entry name" value="NA_SOLUT_SYMP_3"/>
    <property type="match status" value="1"/>
</dbReference>
<gene>
    <name evidence="13" type="ORF">BSL78_05535</name>
</gene>
<dbReference type="PANTHER" id="PTHR42985:SF28">
    <property type="entry name" value="SODIUM-DEPENDENT MULTIVITAMIN TRANSPORTER"/>
    <property type="match status" value="1"/>
</dbReference>
<evidence type="ECO:0000256" key="12">
    <source>
        <dbReference type="SAM" id="Phobius"/>
    </source>
</evidence>
<keyword evidence="14" id="KW-1185">Reference proteome</keyword>
<organism evidence="13 14">
    <name type="scientific">Stichopus japonicus</name>
    <name type="common">Sea cucumber</name>
    <dbReference type="NCBI Taxonomy" id="307972"/>
    <lineage>
        <taxon>Eukaryota</taxon>
        <taxon>Metazoa</taxon>
        <taxon>Echinodermata</taxon>
        <taxon>Eleutherozoa</taxon>
        <taxon>Echinozoa</taxon>
        <taxon>Holothuroidea</taxon>
        <taxon>Aspidochirotacea</taxon>
        <taxon>Aspidochirotida</taxon>
        <taxon>Stichopodidae</taxon>
        <taxon>Apostichopus</taxon>
    </lineage>
</organism>
<feature type="transmembrane region" description="Helical" evidence="12">
    <location>
        <begin position="194"/>
        <end position="214"/>
    </location>
</feature>
<evidence type="ECO:0000256" key="5">
    <source>
        <dbReference type="ARBA" id="ARBA00022692"/>
    </source>
</evidence>
<reference evidence="13 14" key="1">
    <citation type="journal article" date="2017" name="PLoS Biol.">
        <title>The sea cucumber genome provides insights into morphological evolution and visceral regeneration.</title>
        <authorList>
            <person name="Zhang X."/>
            <person name="Sun L."/>
            <person name="Yuan J."/>
            <person name="Sun Y."/>
            <person name="Gao Y."/>
            <person name="Zhang L."/>
            <person name="Li S."/>
            <person name="Dai H."/>
            <person name="Hamel J.F."/>
            <person name="Liu C."/>
            <person name="Yu Y."/>
            <person name="Liu S."/>
            <person name="Lin W."/>
            <person name="Guo K."/>
            <person name="Jin S."/>
            <person name="Xu P."/>
            <person name="Storey K.B."/>
            <person name="Huan P."/>
            <person name="Zhang T."/>
            <person name="Zhou Y."/>
            <person name="Zhang J."/>
            <person name="Lin C."/>
            <person name="Li X."/>
            <person name="Xing L."/>
            <person name="Huo D."/>
            <person name="Sun M."/>
            <person name="Wang L."/>
            <person name="Mercier A."/>
            <person name="Li F."/>
            <person name="Yang H."/>
            <person name="Xiang J."/>
        </authorList>
    </citation>
    <scope>NUCLEOTIDE SEQUENCE [LARGE SCALE GENOMIC DNA]</scope>
    <source>
        <strain evidence="13">Shaxun</strain>
        <tissue evidence="13">Muscle</tissue>
    </source>
</reference>
<comment type="similarity">
    <text evidence="2 11">Belongs to the sodium:solute symporter (SSF) (TC 2.A.21) family.</text>
</comment>
<dbReference type="InterPro" id="IPR051163">
    <property type="entry name" value="Sodium:Solute_Symporter_SSF"/>
</dbReference>
<keyword evidence="9 12" id="KW-0472">Membrane</keyword>
<dbReference type="STRING" id="307972.A0A2G8LBF3"/>
<comment type="subcellular location">
    <subcellularLocation>
        <location evidence="1">Cell membrane</location>
        <topology evidence="1">Multi-pass membrane protein</topology>
    </subcellularLocation>
</comment>
<keyword evidence="5 12" id="KW-0812">Transmembrane</keyword>
<feature type="transmembrane region" description="Helical" evidence="12">
    <location>
        <begin position="94"/>
        <end position="113"/>
    </location>
</feature>
<dbReference type="OrthoDB" id="6132759at2759"/>
<keyword evidence="8" id="KW-0406">Ion transport</keyword>
<accession>A0A2G8LBF3</accession>
<keyword evidence="4" id="KW-1003">Cell membrane</keyword>
<dbReference type="InterPro" id="IPR001734">
    <property type="entry name" value="Na/solute_symporter"/>
</dbReference>
<dbReference type="EMBL" id="MRZV01000139">
    <property type="protein sequence ID" value="PIK57545.1"/>
    <property type="molecule type" value="Genomic_DNA"/>
</dbReference>
<feature type="transmembrane region" description="Helical" evidence="12">
    <location>
        <begin position="17"/>
        <end position="38"/>
    </location>
</feature>
<dbReference type="InterPro" id="IPR038377">
    <property type="entry name" value="Na/Glc_symporter_sf"/>
</dbReference>
<dbReference type="Proteomes" id="UP000230750">
    <property type="component" value="Unassembled WGS sequence"/>
</dbReference>
<feature type="transmembrane region" description="Helical" evidence="12">
    <location>
        <begin position="50"/>
        <end position="73"/>
    </location>
</feature>
<protein>
    <submittedName>
        <fullName evidence="13">Putative sodium-dependent multivitamin transporter isoform X1</fullName>
    </submittedName>
</protein>
<evidence type="ECO:0000256" key="10">
    <source>
        <dbReference type="ARBA" id="ARBA00023201"/>
    </source>
</evidence>
<evidence type="ECO:0000256" key="4">
    <source>
        <dbReference type="ARBA" id="ARBA00022475"/>
    </source>
</evidence>
<dbReference type="GO" id="GO:0015293">
    <property type="term" value="F:symporter activity"/>
    <property type="evidence" value="ECO:0007669"/>
    <property type="project" value="TreeGrafter"/>
</dbReference>
<feature type="transmembrane region" description="Helical" evidence="12">
    <location>
        <begin position="287"/>
        <end position="306"/>
    </location>
</feature>
<keyword evidence="10" id="KW-0739">Sodium transport</keyword>
<evidence type="ECO:0000256" key="7">
    <source>
        <dbReference type="ARBA" id="ARBA00023053"/>
    </source>
</evidence>
<dbReference type="Gene3D" id="1.20.1730.10">
    <property type="entry name" value="Sodium/glucose cotransporter"/>
    <property type="match status" value="1"/>
</dbReference>
<comment type="caution">
    <text evidence="13">The sequence shown here is derived from an EMBL/GenBank/DDBJ whole genome shotgun (WGS) entry which is preliminary data.</text>
</comment>
<feature type="transmembrane region" description="Helical" evidence="12">
    <location>
        <begin position="471"/>
        <end position="491"/>
    </location>
</feature>